<proteinExistence type="predicted"/>
<dbReference type="STRING" id="10195.A0A3M7QY09"/>
<dbReference type="InterPro" id="IPR011989">
    <property type="entry name" value="ARM-like"/>
</dbReference>
<dbReference type="GO" id="GO:0007076">
    <property type="term" value="P:mitotic chromosome condensation"/>
    <property type="evidence" value="ECO:0007669"/>
    <property type="project" value="InterPro"/>
</dbReference>
<dbReference type="PANTHER" id="PTHR14418:SF5">
    <property type="entry name" value="CONDENSIN COMPLEX SUBUNIT 3"/>
    <property type="match status" value="1"/>
</dbReference>
<evidence type="ECO:0000313" key="1">
    <source>
        <dbReference type="EMBL" id="RNA16242.1"/>
    </source>
</evidence>
<dbReference type="Gene3D" id="1.25.10.10">
    <property type="entry name" value="Leucine-rich Repeat Variant"/>
    <property type="match status" value="1"/>
</dbReference>
<dbReference type="GO" id="GO:0000793">
    <property type="term" value="C:condensed chromosome"/>
    <property type="evidence" value="ECO:0007669"/>
    <property type="project" value="TreeGrafter"/>
</dbReference>
<feature type="non-terminal residue" evidence="1">
    <location>
        <position position="1"/>
    </location>
</feature>
<dbReference type="GO" id="GO:0000796">
    <property type="term" value="C:condensin complex"/>
    <property type="evidence" value="ECO:0007669"/>
    <property type="project" value="InterPro"/>
</dbReference>
<protein>
    <submittedName>
        <fullName evidence="1">Condensin complex subunit 3</fullName>
    </submittedName>
</protein>
<dbReference type="GO" id="GO:0005737">
    <property type="term" value="C:cytoplasm"/>
    <property type="evidence" value="ECO:0007669"/>
    <property type="project" value="TreeGrafter"/>
</dbReference>
<name>A0A3M7QY09_BRAPC</name>
<dbReference type="InterPro" id="IPR016024">
    <property type="entry name" value="ARM-type_fold"/>
</dbReference>
<dbReference type="PANTHER" id="PTHR14418">
    <property type="entry name" value="CONDENSIN COMPLEX SUBUNIT 3-RELATED"/>
    <property type="match status" value="1"/>
</dbReference>
<dbReference type="EMBL" id="REGN01004756">
    <property type="protein sequence ID" value="RNA16242.1"/>
    <property type="molecule type" value="Genomic_DNA"/>
</dbReference>
<dbReference type="OrthoDB" id="27187at2759"/>
<dbReference type="InterPro" id="IPR027165">
    <property type="entry name" value="CND3"/>
</dbReference>
<dbReference type="AlphaFoldDB" id="A0A3M7QY09"/>
<comment type="caution">
    <text evidence="1">The sequence shown here is derived from an EMBL/GenBank/DDBJ whole genome shotgun (WGS) entry which is preliminary data.</text>
</comment>
<dbReference type="SUPFAM" id="SSF48371">
    <property type="entry name" value="ARM repeat"/>
    <property type="match status" value="1"/>
</dbReference>
<sequence>DLEHTQSQVSNNFLISLINYLIDHKRANCDATRYRVCHILSGLMSVISNDQSIDEDLFDRLCDAMLERLKDINSRVQLQAISAIYRLQDPTDRDCRVIKALLFLMAHDPNWKVRFQALSKIVFCEQTLPEIIDRVRDPHLQVRRKAILILLYSNELTRKILQHSSKQKLDKEILEEVAIIIEEYSEYHLVSSQVSTSDKIKAIKYVIDVDFKADKESNNNSKSIKQLLQSRKTNLEELFKWLRFDRDN</sequence>
<gene>
    <name evidence="1" type="ORF">BpHYR1_023598</name>
</gene>
<organism evidence="1 2">
    <name type="scientific">Brachionus plicatilis</name>
    <name type="common">Marine rotifer</name>
    <name type="synonym">Brachionus muelleri</name>
    <dbReference type="NCBI Taxonomy" id="10195"/>
    <lineage>
        <taxon>Eukaryota</taxon>
        <taxon>Metazoa</taxon>
        <taxon>Spiralia</taxon>
        <taxon>Gnathifera</taxon>
        <taxon>Rotifera</taxon>
        <taxon>Eurotatoria</taxon>
        <taxon>Monogononta</taxon>
        <taxon>Pseudotrocha</taxon>
        <taxon>Ploima</taxon>
        <taxon>Brachionidae</taxon>
        <taxon>Brachionus</taxon>
    </lineage>
</organism>
<dbReference type="Proteomes" id="UP000276133">
    <property type="component" value="Unassembled WGS sequence"/>
</dbReference>
<evidence type="ECO:0000313" key="2">
    <source>
        <dbReference type="Proteomes" id="UP000276133"/>
    </source>
</evidence>
<keyword evidence="2" id="KW-1185">Reference proteome</keyword>
<accession>A0A3M7QY09</accession>
<reference evidence="1 2" key="1">
    <citation type="journal article" date="2018" name="Sci. Rep.">
        <title>Genomic signatures of local adaptation to the degree of environmental predictability in rotifers.</title>
        <authorList>
            <person name="Franch-Gras L."/>
            <person name="Hahn C."/>
            <person name="Garcia-Roger E.M."/>
            <person name="Carmona M.J."/>
            <person name="Serra M."/>
            <person name="Gomez A."/>
        </authorList>
    </citation>
    <scope>NUCLEOTIDE SEQUENCE [LARGE SCALE GENOMIC DNA]</scope>
    <source>
        <strain evidence="1">HYR1</strain>
    </source>
</reference>